<dbReference type="GO" id="GO:0005886">
    <property type="term" value="C:plasma membrane"/>
    <property type="evidence" value="ECO:0007669"/>
    <property type="project" value="TreeGrafter"/>
</dbReference>
<dbReference type="RefSeq" id="WP_152299434.1">
    <property type="nucleotide sequence ID" value="NZ_CP041166.1"/>
</dbReference>
<dbReference type="KEGG" id="suln:FJR47_05435"/>
<sequence length="335" mass="37413">MFKKILKSILFLLFIGVITISYKYINERINNSNTFENFAFGNGRIESTQINIATKIPGRLVDVYVEEGEIVQKGQMLAKLDTDELEAKLRLAQAQIEEAKEGKNHALAILEQRKSELSLAKENFLRAQTLYKKSAISLLTYQQEETSYKSAKAAMKAAETDIARMQATITSAVAQADSIKVNIKESTLYAPTEGRILYKLSQKGEVIGSGQNVLVLLDLLDTYMTIFLPTSAVGVIDYGSESRVVLDALPDIAIPAKVTFISPKAQFTPKQIETQDERAKLMFRVKVTIDYNLLKKYIQKVKTGLPGVAYIRLDETAPWPKSLSNLPKSYLKSSN</sequence>
<evidence type="ECO:0000313" key="3">
    <source>
        <dbReference type="EMBL" id="QFR43371.1"/>
    </source>
</evidence>
<dbReference type="Gene3D" id="2.40.30.170">
    <property type="match status" value="1"/>
</dbReference>
<dbReference type="SUPFAM" id="SSF111369">
    <property type="entry name" value="HlyD-like secretion proteins"/>
    <property type="match status" value="1"/>
</dbReference>
<name>A0AAJ4DMU1_9BACT</name>
<dbReference type="PANTHER" id="PTHR30438:SF2">
    <property type="entry name" value="MEMBRANE PROTEIN"/>
    <property type="match status" value="1"/>
</dbReference>
<dbReference type="Gene3D" id="2.40.50.100">
    <property type="match status" value="1"/>
</dbReference>
<evidence type="ECO:0000259" key="2">
    <source>
        <dbReference type="Pfam" id="PF25917"/>
    </source>
</evidence>
<evidence type="ECO:0000256" key="1">
    <source>
        <dbReference type="SAM" id="Coils"/>
    </source>
</evidence>
<accession>A0AAJ4DMU1</accession>
<dbReference type="Proteomes" id="UP000326061">
    <property type="component" value="Chromosome"/>
</dbReference>
<organism evidence="3 4">
    <name type="scientific">Sulfurimonas xiamenensis</name>
    <dbReference type="NCBI Taxonomy" id="2590021"/>
    <lineage>
        <taxon>Bacteria</taxon>
        <taxon>Pseudomonadati</taxon>
        <taxon>Campylobacterota</taxon>
        <taxon>Epsilonproteobacteria</taxon>
        <taxon>Campylobacterales</taxon>
        <taxon>Sulfurimonadaceae</taxon>
        <taxon>Sulfurimonas</taxon>
    </lineage>
</organism>
<reference evidence="4" key="1">
    <citation type="submission" date="2019-06" db="EMBL/GenBank/DDBJ databases">
        <title>Sulfurimonas gotlandica sp. nov., a chemoautotrophic and psychrotolerant epsilonproteobacterium isolated from a pelagic redoxcline, and an emended description of the genus Sulfurimonas.</title>
        <authorList>
            <person name="Wang S."/>
            <person name="Jiang L."/>
            <person name="Shao Z."/>
        </authorList>
    </citation>
    <scope>NUCLEOTIDE SEQUENCE [LARGE SCALE GENOMIC DNA]</scope>
    <source>
        <strain evidence="4">1-1N</strain>
    </source>
</reference>
<keyword evidence="4" id="KW-1185">Reference proteome</keyword>
<evidence type="ECO:0000313" key="4">
    <source>
        <dbReference type="Proteomes" id="UP000326061"/>
    </source>
</evidence>
<dbReference type="PANTHER" id="PTHR30438">
    <property type="entry name" value="36 KDA ANTIGEN-RELATED"/>
    <property type="match status" value="1"/>
</dbReference>
<keyword evidence="1" id="KW-0175">Coiled coil</keyword>
<proteinExistence type="predicted"/>
<feature type="domain" description="Multidrug resistance protein MdtA-like barrel-sandwich hybrid" evidence="2">
    <location>
        <begin position="49"/>
        <end position="215"/>
    </location>
</feature>
<gene>
    <name evidence="3" type="ORF">FJR47_05435</name>
</gene>
<dbReference type="Gene3D" id="1.10.287.470">
    <property type="entry name" value="Helix hairpin bin"/>
    <property type="match status" value="1"/>
</dbReference>
<dbReference type="Pfam" id="PF25917">
    <property type="entry name" value="BSH_RND"/>
    <property type="match status" value="1"/>
</dbReference>
<dbReference type="AlphaFoldDB" id="A0AAJ4DMU1"/>
<protein>
    <submittedName>
        <fullName evidence="3">HlyD family efflux transporter periplasmic adaptor subunit</fullName>
    </submittedName>
</protein>
<dbReference type="EMBL" id="CP041166">
    <property type="protein sequence ID" value="QFR43371.1"/>
    <property type="molecule type" value="Genomic_DNA"/>
</dbReference>
<feature type="coiled-coil region" evidence="1">
    <location>
        <begin position="141"/>
        <end position="175"/>
    </location>
</feature>
<dbReference type="InterPro" id="IPR058625">
    <property type="entry name" value="MdtA-like_BSH"/>
</dbReference>